<dbReference type="Gene3D" id="3.30.420.10">
    <property type="entry name" value="Ribonuclease H-like superfamily/Ribonuclease H"/>
    <property type="match status" value="1"/>
</dbReference>
<feature type="domain" description="Integrase catalytic" evidence="2">
    <location>
        <begin position="131"/>
        <end position="309"/>
    </location>
</feature>
<comment type="caution">
    <text evidence="3">The sequence shown here is derived from an EMBL/GenBank/DDBJ whole genome shotgun (WGS) entry which is preliminary data.</text>
</comment>
<reference evidence="3 4" key="1">
    <citation type="submission" date="2019-11" db="EMBL/GenBank/DDBJ databases">
        <title>Acidiferrimicrobium australis gen. nov., sp. nov., an acidophilic and obligately heterotrophic, member of the Actinobacteria that catalyses dissimilatory oxido- reduction of iron isolated from metal-rich acidic water in Chile.</title>
        <authorList>
            <person name="Gonzalez D."/>
            <person name="Huber K."/>
            <person name="Hedrich S."/>
            <person name="Rojas-Villalobos C."/>
            <person name="Quatrini R."/>
            <person name="Dinamarca M.A."/>
            <person name="Schwarz A."/>
            <person name="Canales C."/>
            <person name="Nancucheo I."/>
        </authorList>
    </citation>
    <scope>NUCLEOTIDE SEQUENCE [LARGE SCALE GENOMIC DNA]</scope>
    <source>
        <strain evidence="3 4">USS-CCA1</strain>
    </source>
</reference>
<dbReference type="SUPFAM" id="SSF53098">
    <property type="entry name" value="Ribonuclease H-like"/>
    <property type="match status" value="1"/>
</dbReference>
<dbReference type="InterPro" id="IPR001584">
    <property type="entry name" value="Integrase_cat-core"/>
</dbReference>
<name>A0ABW9QP23_9ACTN</name>
<dbReference type="Pfam" id="PF00665">
    <property type="entry name" value="rve"/>
    <property type="match status" value="1"/>
</dbReference>
<evidence type="ECO:0000313" key="4">
    <source>
        <dbReference type="Proteomes" id="UP000437736"/>
    </source>
</evidence>
<evidence type="ECO:0000256" key="1">
    <source>
        <dbReference type="ARBA" id="ARBA00009277"/>
    </source>
</evidence>
<sequence>MLQHWHAGRPKTVVAASLDVDVKTVRKYVAPAEAAGMAPGDRPPPGRAEWAALVTGWFPELVDAQARSKSFGEIDRFRSQIAEMLETNTVTTVWQRLRDESGLRASLTSFRRYVWREFPEKIDESKVTVLRPDVPAGEEVQIDYGFLGNWVDPATERVRRVWAFVMVMACSRFMFVRPVLRIDQTSWVAAHVAGFEFFGGVPRRLVTDNLKTGVIKPDLYDPKLNRAYAEMAEHYGVLIDPARAAKPKDKPRVERQMPYIRDSFWRGRAWVAETDMQTGAVAWCRDVAGGRTHRSLEGAAPARVFEAVELPALTPLPRGPFVLASWSQPKVGPDCHVKVGKALYSIPWRLIGFRVDARATERTVEFYLGAQLVKTHPRIERGRQTDWDDYPPEKVAFFMRTPMWCRKKAAELGPNVAAVVADLLAGGALHHLRAAQGVIGLAEKHGEGRLDQACARAVTVGDPSYRTVKGILAAGTESEPPAAVGAPAAPAHLHGPDGLFAHLDNEMEVAG</sequence>
<organism evidence="3 4">
    <name type="scientific">Acidiferrimicrobium australe</name>
    <dbReference type="NCBI Taxonomy" id="2664430"/>
    <lineage>
        <taxon>Bacteria</taxon>
        <taxon>Bacillati</taxon>
        <taxon>Actinomycetota</taxon>
        <taxon>Acidimicrobiia</taxon>
        <taxon>Acidimicrobiales</taxon>
        <taxon>Acidimicrobiaceae</taxon>
        <taxon>Acidiferrimicrobium</taxon>
    </lineage>
</organism>
<dbReference type="PANTHER" id="PTHR35004">
    <property type="entry name" value="TRANSPOSASE RV3428C-RELATED"/>
    <property type="match status" value="1"/>
</dbReference>
<dbReference type="InterPro" id="IPR036397">
    <property type="entry name" value="RNaseH_sf"/>
</dbReference>
<dbReference type="InterPro" id="IPR054353">
    <property type="entry name" value="IstA-like_C"/>
</dbReference>
<proteinExistence type="inferred from homology"/>
<dbReference type="Proteomes" id="UP000437736">
    <property type="component" value="Unassembled WGS sequence"/>
</dbReference>
<dbReference type="EMBL" id="WJHE01000026">
    <property type="protein sequence ID" value="MST31250.1"/>
    <property type="molecule type" value="Genomic_DNA"/>
</dbReference>
<dbReference type="Pfam" id="PF22483">
    <property type="entry name" value="Mu-transpos_C_2"/>
    <property type="match status" value="1"/>
</dbReference>
<protein>
    <submittedName>
        <fullName evidence="3">IS21 family transposase</fullName>
    </submittedName>
</protein>
<dbReference type="InterPro" id="IPR012337">
    <property type="entry name" value="RNaseH-like_sf"/>
</dbReference>
<dbReference type="NCBIfam" id="NF033546">
    <property type="entry name" value="transpos_IS21"/>
    <property type="match status" value="1"/>
</dbReference>
<dbReference type="PANTHER" id="PTHR35004:SF8">
    <property type="entry name" value="TRANSPOSASE RV3428C-RELATED"/>
    <property type="match status" value="1"/>
</dbReference>
<evidence type="ECO:0000259" key="2">
    <source>
        <dbReference type="PROSITE" id="PS50994"/>
    </source>
</evidence>
<comment type="similarity">
    <text evidence="1">Belongs to the transposase IS21/IS408/IS1162 family.</text>
</comment>
<gene>
    <name evidence="3" type="ORF">GHK86_00700</name>
</gene>
<accession>A0ABW9QP23</accession>
<evidence type="ECO:0000313" key="3">
    <source>
        <dbReference type="EMBL" id="MST31250.1"/>
    </source>
</evidence>
<dbReference type="PROSITE" id="PS50994">
    <property type="entry name" value="INTEGRASE"/>
    <property type="match status" value="1"/>
</dbReference>
<keyword evidence="4" id="KW-1185">Reference proteome</keyword>